<dbReference type="EMBL" id="JALLAZ020000925">
    <property type="protein sequence ID" value="KAL3784545.1"/>
    <property type="molecule type" value="Genomic_DNA"/>
</dbReference>
<comment type="caution">
    <text evidence="5">The sequence shown here is derived from an EMBL/GenBank/DDBJ whole genome shotgun (WGS) entry which is preliminary data.</text>
</comment>
<protein>
    <recommendedName>
        <fullName evidence="4">DUF155 domain-containing protein</fullName>
    </recommendedName>
</protein>
<feature type="region of interest" description="Disordered" evidence="2">
    <location>
        <begin position="1"/>
        <end position="82"/>
    </location>
</feature>
<evidence type="ECO:0000313" key="6">
    <source>
        <dbReference type="Proteomes" id="UP001530315"/>
    </source>
</evidence>
<feature type="domain" description="DUF155" evidence="4">
    <location>
        <begin position="237"/>
        <end position="428"/>
    </location>
</feature>
<dbReference type="Proteomes" id="UP001530315">
    <property type="component" value="Unassembled WGS sequence"/>
</dbReference>
<dbReference type="Pfam" id="PF02582">
    <property type="entry name" value="DUF155"/>
    <property type="match status" value="1"/>
</dbReference>
<feature type="region of interest" description="Disordered" evidence="2">
    <location>
        <begin position="182"/>
        <end position="227"/>
    </location>
</feature>
<dbReference type="PANTHER" id="PTHR16255:SF1">
    <property type="entry name" value="REQUIRED FOR MEIOTIC NUCLEAR DIVISION PROTEIN 1 HOMOLOG"/>
    <property type="match status" value="1"/>
</dbReference>
<evidence type="ECO:0000256" key="2">
    <source>
        <dbReference type="SAM" id="MobiDB-lite"/>
    </source>
</evidence>
<keyword evidence="3" id="KW-0812">Transmembrane</keyword>
<sequence length="469" mass="52670">MSESAAEGSPATTPPTASFHKEHLRSFSRALSPPADVAPTTTTTTAGEASNHHGGGSNGNNDNGRASSSDDVVVPPPPSRSRALRRLESGHELTVTASRTKARQRKYVGAYRRATRGGDRDDDDRYDAWRGRVGVRVEYDEIDLRGFARRMRETTTTPGGGGGGWELVDCYDVVRMWLPAAASRRGEPQSKPEPDLRRASSGLGEDEDDDDDDHHHHDEGGYDEGEGREIHASMPEVFVFGFGAVVFWNLGDEYAETAWMERHLSPLEGVLGLRHNPESIEAAKDEMGFCYGDAFRWRRDVVQLRTRDAGEKMAVSFAFAKSANLSVFEWRMEQAVRRNAFIPEALAEHGELHLRRNEIDAEIGRLYLLNNAINLTTNMLDTPESCLRYFLIEIKICRTYSSEDDRFQPEYDKTIKYLDVLARINLLNRRLDVLKDLNTILMDAAQNHHAATLEWIVIILIIAWLTVAR</sequence>
<feature type="compositionally biased region" description="Basic and acidic residues" evidence="2">
    <location>
        <begin position="213"/>
        <end position="227"/>
    </location>
</feature>
<proteinExistence type="inferred from homology"/>
<gene>
    <name evidence="5" type="ORF">ACHAW5_003762</name>
</gene>
<keyword evidence="6" id="KW-1185">Reference proteome</keyword>
<dbReference type="InterPro" id="IPR003734">
    <property type="entry name" value="DUF155"/>
</dbReference>
<keyword evidence="3" id="KW-0472">Membrane</keyword>
<feature type="transmembrane region" description="Helical" evidence="3">
    <location>
        <begin position="450"/>
        <end position="468"/>
    </location>
</feature>
<evidence type="ECO:0000259" key="4">
    <source>
        <dbReference type="Pfam" id="PF02582"/>
    </source>
</evidence>
<evidence type="ECO:0000256" key="3">
    <source>
        <dbReference type="SAM" id="Phobius"/>
    </source>
</evidence>
<dbReference type="AlphaFoldDB" id="A0ABD3PDV4"/>
<evidence type="ECO:0000313" key="5">
    <source>
        <dbReference type="EMBL" id="KAL3784545.1"/>
    </source>
</evidence>
<feature type="compositionally biased region" description="Low complexity" evidence="2">
    <location>
        <begin position="59"/>
        <end position="73"/>
    </location>
</feature>
<name>A0ABD3PDV4_9STRA</name>
<dbReference type="GO" id="GO:0005739">
    <property type="term" value="C:mitochondrion"/>
    <property type="evidence" value="ECO:0007669"/>
    <property type="project" value="UniProtKB-ARBA"/>
</dbReference>
<accession>A0ABD3PDV4</accession>
<evidence type="ECO:0000256" key="1">
    <source>
        <dbReference type="ARBA" id="ARBA00008306"/>
    </source>
</evidence>
<organism evidence="5 6">
    <name type="scientific">Stephanodiscus triporus</name>
    <dbReference type="NCBI Taxonomy" id="2934178"/>
    <lineage>
        <taxon>Eukaryota</taxon>
        <taxon>Sar</taxon>
        <taxon>Stramenopiles</taxon>
        <taxon>Ochrophyta</taxon>
        <taxon>Bacillariophyta</taxon>
        <taxon>Coscinodiscophyceae</taxon>
        <taxon>Thalassiosirophycidae</taxon>
        <taxon>Stephanodiscales</taxon>
        <taxon>Stephanodiscaceae</taxon>
        <taxon>Stephanodiscus</taxon>
    </lineage>
</organism>
<comment type="similarity">
    <text evidence="1">Belongs to the RMD1/sif2 family.</text>
</comment>
<dbReference type="PANTHER" id="PTHR16255">
    <property type="entry name" value="REQUIRED FOR MEIOTIC NUCLEAR DIVISION PROTEIN 1 HOMOLOG"/>
    <property type="match status" value="1"/>
</dbReference>
<keyword evidence="3" id="KW-1133">Transmembrane helix</keyword>
<dbReference type="InterPro" id="IPR051624">
    <property type="entry name" value="RMD1/Sad1-interacting"/>
</dbReference>
<feature type="compositionally biased region" description="Basic and acidic residues" evidence="2">
    <location>
        <begin position="184"/>
        <end position="198"/>
    </location>
</feature>
<reference evidence="5 6" key="1">
    <citation type="submission" date="2024-10" db="EMBL/GenBank/DDBJ databases">
        <title>Updated reference genomes for cyclostephanoid diatoms.</title>
        <authorList>
            <person name="Roberts W.R."/>
            <person name="Alverson A.J."/>
        </authorList>
    </citation>
    <scope>NUCLEOTIDE SEQUENCE [LARGE SCALE GENOMIC DNA]</scope>
    <source>
        <strain evidence="5 6">AJA276-08</strain>
    </source>
</reference>